<sequence>MARENVLVEGGKGRKSMAMEMEGRWRDDGWASRENGWLSAAGPAALEANETNELPAGWDGERTKRGFDWRRAALALPRIEDGG</sequence>
<gene>
    <name evidence="1" type="ORF">RIB2604_00301000</name>
</gene>
<proteinExistence type="predicted"/>
<evidence type="ECO:0000313" key="2">
    <source>
        <dbReference type="Proteomes" id="UP000075230"/>
    </source>
</evidence>
<reference evidence="1 2" key="1">
    <citation type="journal article" date="2016" name="DNA Res.">
        <title>Genome sequence of Aspergillus luchuensis NBRC 4314.</title>
        <authorList>
            <person name="Yamada O."/>
            <person name="Machida M."/>
            <person name="Hosoyama A."/>
            <person name="Goto M."/>
            <person name="Takahashi T."/>
            <person name="Futagami T."/>
            <person name="Yamagata Y."/>
            <person name="Takeuchi M."/>
            <person name="Kobayashi T."/>
            <person name="Koike H."/>
            <person name="Abe K."/>
            <person name="Asai K."/>
            <person name="Arita M."/>
            <person name="Fujita N."/>
            <person name="Fukuda K."/>
            <person name="Higa K."/>
            <person name="Horikawa H."/>
            <person name="Ishikawa T."/>
            <person name="Jinno K."/>
            <person name="Kato Y."/>
            <person name="Kirimura K."/>
            <person name="Mizutani O."/>
            <person name="Nakasone K."/>
            <person name="Sano M."/>
            <person name="Shiraishi Y."/>
            <person name="Tsukahara M."/>
            <person name="Gomi K."/>
        </authorList>
    </citation>
    <scope>NUCLEOTIDE SEQUENCE [LARGE SCALE GENOMIC DNA]</scope>
    <source>
        <strain evidence="1 2">RIB 2604</strain>
    </source>
</reference>
<name>A0A146EZ31_ASPKA</name>
<accession>A0A146EZ31</accession>
<evidence type="ECO:0000313" key="1">
    <source>
        <dbReference type="EMBL" id="GAT19002.1"/>
    </source>
</evidence>
<comment type="caution">
    <text evidence="1">The sequence shown here is derived from an EMBL/GenBank/DDBJ whole genome shotgun (WGS) entry which is preliminary data.</text>
</comment>
<reference evidence="2" key="2">
    <citation type="submission" date="2016-02" db="EMBL/GenBank/DDBJ databases">
        <title>Genome sequencing of Aspergillus luchuensis NBRC 4314.</title>
        <authorList>
            <person name="Yamada O."/>
        </authorList>
    </citation>
    <scope>NUCLEOTIDE SEQUENCE [LARGE SCALE GENOMIC DNA]</scope>
    <source>
        <strain evidence="2">RIB 2604</strain>
    </source>
</reference>
<dbReference type="AlphaFoldDB" id="A0A146EZ31"/>
<dbReference type="Proteomes" id="UP000075230">
    <property type="component" value="Unassembled WGS sequence"/>
</dbReference>
<organism evidence="1 2">
    <name type="scientific">Aspergillus kawachii</name>
    <name type="common">White koji mold</name>
    <name type="synonym">Aspergillus awamori var. kawachi</name>
    <dbReference type="NCBI Taxonomy" id="1069201"/>
    <lineage>
        <taxon>Eukaryota</taxon>
        <taxon>Fungi</taxon>
        <taxon>Dikarya</taxon>
        <taxon>Ascomycota</taxon>
        <taxon>Pezizomycotina</taxon>
        <taxon>Eurotiomycetes</taxon>
        <taxon>Eurotiomycetidae</taxon>
        <taxon>Eurotiales</taxon>
        <taxon>Aspergillaceae</taxon>
        <taxon>Aspergillus</taxon>
        <taxon>Aspergillus subgen. Circumdati</taxon>
    </lineage>
</organism>
<dbReference type="EMBL" id="BCWF01000003">
    <property type="protein sequence ID" value="GAT19002.1"/>
    <property type="molecule type" value="Genomic_DNA"/>
</dbReference>
<protein>
    <submittedName>
        <fullName evidence="1">C6 transcription factor</fullName>
    </submittedName>
</protein>